<dbReference type="InterPro" id="IPR036291">
    <property type="entry name" value="NAD(P)-bd_dom_sf"/>
</dbReference>
<gene>
    <name evidence="6" type="ORF">LE_TR15904_c0_g1_i1_g.50662</name>
    <name evidence="7" type="ORF">MP_TR1061_c0_g1_i1_g.2779</name>
</gene>
<evidence type="ECO:0000259" key="5">
    <source>
        <dbReference type="Pfam" id="PF00107"/>
    </source>
</evidence>
<dbReference type="SUPFAM" id="SSF51735">
    <property type="entry name" value="NAD(P)-binding Rossmann-fold domains"/>
    <property type="match status" value="1"/>
</dbReference>
<dbReference type="Gene3D" id="3.40.50.720">
    <property type="entry name" value="NAD(P)-binding Rossmann-like Domain"/>
    <property type="match status" value="1"/>
</dbReference>
<dbReference type="PANTHER" id="PTHR43880">
    <property type="entry name" value="ALCOHOL DEHYDROGENASE"/>
    <property type="match status" value="1"/>
</dbReference>
<dbReference type="EMBL" id="GEVM01017747">
    <property type="protein sequence ID" value="JAU88191.1"/>
    <property type="molecule type" value="Transcribed_RNA"/>
</dbReference>
<dbReference type="EMBL" id="GEVL01014136">
    <property type="protein sequence ID" value="JAU63205.1"/>
    <property type="molecule type" value="Transcribed_RNA"/>
</dbReference>
<reference evidence="6" key="1">
    <citation type="submission" date="2016-07" db="EMBL/GenBank/DDBJ databases">
        <title>De novo transcriptome assembly of four accessions of the metal hyperaccumulator plant Noccaea caerulescens.</title>
        <authorList>
            <person name="Blande D."/>
            <person name="Halimaa P."/>
            <person name="Tervahauta A.I."/>
            <person name="Aarts M.G."/>
            <person name="Karenlampi S.O."/>
        </authorList>
    </citation>
    <scope>NUCLEOTIDE SEQUENCE</scope>
</reference>
<keyword evidence="4" id="KW-0520">NAD</keyword>
<evidence type="ECO:0000313" key="7">
    <source>
        <dbReference type="EMBL" id="JAU88191.1"/>
    </source>
</evidence>
<organism evidence="6">
    <name type="scientific">Noccaea caerulescens</name>
    <name type="common">Alpine penny-cress</name>
    <name type="synonym">Thlaspi caerulescens</name>
    <dbReference type="NCBI Taxonomy" id="107243"/>
    <lineage>
        <taxon>Eukaryota</taxon>
        <taxon>Viridiplantae</taxon>
        <taxon>Streptophyta</taxon>
        <taxon>Embryophyta</taxon>
        <taxon>Tracheophyta</taxon>
        <taxon>Spermatophyta</taxon>
        <taxon>Magnoliopsida</taxon>
        <taxon>eudicotyledons</taxon>
        <taxon>Gunneridae</taxon>
        <taxon>Pentapetalae</taxon>
        <taxon>rosids</taxon>
        <taxon>malvids</taxon>
        <taxon>Brassicales</taxon>
        <taxon>Brassicaceae</taxon>
        <taxon>Coluteocarpeae</taxon>
        <taxon>Noccaea</taxon>
    </lineage>
</organism>
<dbReference type="AlphaFoldDB" id="A0A1J3H6W4"/>
<keyword evidence="3" id="KW-0862">Zinc</keyword>
<evidence type="ECO:0000256" key="1">
    <source>
        <dbReference type="ARBA" id="ARBA00011738"/>
    </source>
</evidence>
<name>A0A1J3H6W4_NOCCA</name>
<dbReference type="InterPro" id="IPR013149">
    <property type="entry name" value="ADH-like_C"/>
</dbReference>
<dbReference type="GO" id="GO:0046294">
    <property type="term" value="P:formaldehyde catabolic process"/>
    <property type="evidence" value="ECO:0007669"/>
    <property type="project" value="TreeGrafter"/>
</dbReference>
<keyword evidence="2" id="KW-0479">Metal-binding</keyword>
<comment type="subunit">
    <text evidence="1">Homodimer.</text>
</comment>
<dbReference type="GO" id="GO:0008270">
    <property type="term" value="F:zinc ion binding"/>
    <property type="evidence" value="ECO:0007669"/>
    <property type="project" value="TreeGrafter"/>
</dbReference>
<dbReference type="GO" id="GO:0005829">
    <property type="term" value="C:cytosol"/>
    <property type="evidence" value="ECO:0007669"/>
    <property type="project" value="TreeGrafter"/>
</dbReference>
<dbReference type="Pfam" id="PF00107">
    <property type="entry name" value="ADH_zinc_N"/>
    <property type="match status" value="1"/>
</dbReference>
<dbReference type="Gene3D" id="3.90.180.10">
    <property type="entry name" value="Medium-chain alcohol dehydrogenases, catalytic domain"/>
    <property type="match status" value="1"/>
</dbReference>
<evidence type="ECO:0000256" key="3">
    <source>
        <dbReference type="ARBA" id="ARBA00022833"/>
    </source>
</evidence>
<evidence type="ECO:0000256" key="2">
    <source>
        <dbReference type="ARBA" id="ARBA00022723"/>
    </source>
</evidence>
<dbReference type="PANTHER" id="PTHR43880:SF12">
    <property type="entry name" value="ALCOHOL DEHYDROGENASE CLASS-3"/>
    <property type="match status" value="1"/>
</dbReference>
<evidence type="ECO:0000256" key="4">
    <source>
        <dbReference type="ARBA" id="ARBA00023027"/>
    </source>
</evidence>
<feature type="domain" description="Alcohol dehydrogenase-like C-terminal" evidence="5">
    <location>
        <begin position="81"/>
        <end position="119"/>
    </location>
</feature>
<protein>
    <submittedName>
        <fullName evidence="6">Alcohol dehydrogenase class-3</fullName>
    </submittedName>
</protein>
<dbReference type="GO" id="GO:0051903">
    <property type="term" value="F:S-(hydroxymethyl)glutathione dehydrogenase [NAD(P)+] activity"/>
    <property type="evidence" value="ECO:0007669"/>
    <property type="project" value="TreeGrafter"/>
</dbReference>
<evidence type="ECO:0000313" key="6">
    <source>
        <dbReference type="EMBL" id="JAU63205.1"/>
    </source>
</evidence>
<accession>A0A1J3H6W4</accession>
<sequence length="120" mass="12879">MPDSTSRFRNKEGKVIYHFMGCSTFSEYTVLAEISVAKINPLADLNKVCMIGCGVSTGWGAVMNNCDMEPGSTVAVWGLGAVGLSVIQAAKIRGASKIYAIDINKDKFEVAKKFGADVCY</sequence>
<proteinExistence type="predicted"/>